<dbReference type="InterPro" id="IPR046831">
    <property type="entry name" value="Calmodulin_bind_N"/>
</dbReference>
<keyword evidence="13" id="KW-1185">Reference proteome</keyword>
<keyword evidence="4" id="KW-0238">DNA-binding</keyword>
<organism evidence="12 13">
    <name type="scientific">Glycine soja</name>
    <name type="common">Wild soybean</name>
    <dbReference type="NCBI Taxonomy" id="3848"/>
    <lineage>
        <taxon>Eukaryota</taxon>
        <taxon>Viridiplantae</taxon>
        <taxon>Streptophyta</taxon>
        <taxon>Embryophyta</taxon>
        <taxon>Tracheophyta</taxon>
        <taxon>Spermatophyta</taxon>
        <taxon>Magnoliopsida</taxon>
        <taxon>eudicotyledons</taxon>
        <taxon>Gunneridae</taxon>
        <taxon>Pentapetalae</taxon>
        <taxon>rosids</taxon>
        <taxon>fabids</taxon>
        <taxon>Fabales</taxon>
        <taxon>Fabaceae</taxon>
        <taxon>Papilionoideae</taxon>
        <taxon>50 kb inversion clade</taxon>
        <taxon>NPAAA clade</taxon>
        <taxon>indigoferoid/millettioid clade</taxon>
        <taxon>Phaseoleae</taxon>
        <taxon>Glycine</taxon>
        <taxon>Glycine subgen. Soja</taxon>
    </lineage>
</organism>
<accession>A0A445LG02</accession>
<sequence length="527" mass="59619">MASKRTFDDEEDHQGNDDRDLGRLAKRRHGDPQEAEAMFIASLIASHLRPAIQKEIKEGLRSMFRGCACLCSPRSSINQQGGASTSGGRAMQLCFVNKLPIEFFTTFNITAEDGGPVQIELRYAGSQQRVVTEQVSNMKVQICVLDGDFGKDGNEDWSADEFNAQIVKPREGKGQLLKGETVIKLEKGFACINNKIEFTDNSIGTRNKKFRLGVKFLQSTSVSVSVREGRSEAFRVKDKRGEPYKKRDRPSLNDEVWCLKNIRRNGDLHKDLLKNKIKTVKDLLRLNTIGSLREKFGKVKKWDEIIEHAEKCAVDDDGFYMYRYDATVSLVLNCIYKVEAIFYGQHYRSLQSLNLEEQRLVERVKQEAYQNLQNLVPIPTPPPHDIVKTLTGTQYGSPDQGQQGQSELWISTTSTSIVHEAPLNLSGGSQVVPVETYNIDDGTGWDIGQFESYILPNQLLEPVNPCSFPYGDGATSSNHSFFLNPAVYTSSKGKSKTVWQKTRNILKWVIPHVTKWKVFRPQILQHY</sequence>
<reference evidence="12 13" key="1">
    <citation type="submission" date="2018-09" db="EMBL/GenBank/DDBJ databases">
        <title>A high-quality reference genome of wild soybean provides a powerful tool to mine soybean genomes.</title>
        <authorList>
            <person name="Xie M."/>
            <person name="Chung C.Y.L."/>
            <person name="Li M.-W."/>
            <person name="Wong F.-L."/>
            <person name="Chan T.-F."/>
            <person name="Lam H.-M."/>
        </authorList>
    </citation>
    <scope>NUCLEOTIDE SEQUENCE [LARGE SCALE GENOMIC DNA]</scope>
    <source>
        <strain evidence="13">cv. W05</strain>
        <tissue evidence="12">Hypocotyl of etiolated seedlings</tissue>
    </source>
</reference>
<evidence type="ECO:0000256" key="8">
    <source>
        <dbReference type="SAM" id="MobiDB-lite"/>
    </source>
</evidence>
<feature type="region of interest" description="Disordered" evidence="8">
    <location>
        <begin position="1"/>
        <end position="24"/>
    </location>
</feature>
<keyword evidence="6" id="KW-0804">Transcription</keyword>
<dbReference type="AlphaFoldDB" id="A0A445LG02"/>
<evidence type="ECO:0000256" key="3">
    <source>
        <dbReference type="ARBA" id="ARBA00023015"/>
    </source>
</evidence>
<keyword evidence="5" id="KW-0010">Activator</keyword>
<comment type="similarity">
    <text evidence="2">Belongs to the plant ACBP60 protein family.</text>
</comment>
<evidence type="ECO:0000256" key="1">
    <source>
        <dbReference type="ARBA" id="ARBA00004123"/>
    </source>
</evidence>
<dbReference type="GO" id="GO:0043565">
    <property type="term" value="F:sequence-specific DNA binding"/>
    <property type="evidence" value="ECO:0007669"/>
    <property type="project" value="TreeGrafter"/>
</dbReference>
<comment type="caution">
    <text evidence="12">The sequence shown here is derived from an EMBL/GenBank/DDBJ whole genome shotgun (WGS) entry which is preliminary data.</text>
</comment>
<evidence type="ECO:0000256" key="5">
    <source>
        <dbReference type="ARBA" id="ARBA00023159"/>
    </source>
</evidence>
<evidence type="ECO:0000259" key="9">
    <source>
        <dbReference type="Pfam" id="PF07887"/>
    </source>
</evidence>
<dbReference type="InterPro" id="IPR046830">
    <property type="entry name" value="Calmod_bind_M"/>
</dbReference>
<protein>
    <submittedName>
        <fullName evidence="12">Calmodulin-binding protein 60 B isoform A</fullName>
    </submittedName>
</protein>
<dbReference type="GO" id="GO:0005634">
    <property type="term" value="C:nucleus"/>
    <property type="evidence" value="ECO:0007669"/>
    <property type="project" value="UniProtKB-SubCell"/>
</dbReference>
<feature type="domain" description="Calmodulin binding protein-like N-terminal" evidence="9">
    <location>
        <begin position="91"/>
        <end position="239"/>
    </location>
</feature>
<dbReference type="EMBL" id="QZWG01000003">
    <property type="protein sequence ID" value="RZC22110.1"/>
    <property type="molecule type" value="Genomic_DNA"/>
</dbReference>
<dbReference type="PANTHER" id="PTHR31713">
    <property type="entry name" value="OS02G0177800 PROTEIN"/>
    <property type="match status" value="1"/>
</dbReference>
<evidence type="ECO:0000256" key="2">
    <source>
        <dbReference type="ARBA" id="ARBA00007214"/>
    </source>
</evidence>
<evidence type="ECO:0000259" key="11">
    <source>
        <dbReference type="Pfam" id="PF20452"/>
    </source>
</evidence>
<evidence type="ECO:0000313" key="12">
    <source>
        <dbReference type="EMBL" id="RZC22110.1"/>
    </source>
</evidence>
<proteinExistence type="inferred from homology"/>
<evidence type="ECO:0000313" key="13">
    <source>
        <dbReference type="Proteomes" id="UP000289340"/>
    </source>
</evidence>
<feature type="compositionally biased region" description="Basic and acidic residues" evidence="8">
    <location>
        <begin position="13"/>
        <end position="23"/>
    </location>
</feature>
<name>A0A445LG02_GLYSO</name>
<dbReference type="GO" id="GO:0005516">
    <property type="term" value="F:calmodulin binding"/>
    <property type="evidence" value="ECO:0007669"/>
    <property type="project" value="InterPro"/>
</dbReference>
<gene>
    <name evidence="12" type="ORF">D0Y65_008010</name>
</gene>
<dbReference type="Pfam" id="PF20451">
    <property type="entry name" value="Calmod_bind_M"/>
    <property type="match status" value="1"/>
</dbReference>
<evidence type="ECO:0000256" key="6">
    <source>
        <dbReference type="ARBA" id="ARBA00023163"/>
    </source>
</evidence>
<evidence type="ECO:0000256" key="7">
    <source>
        <dbReference type="ARBA" id="ARBA00023242"/>
    </source>
</evidence>
<dbReference type="PANTHER" id="PTHR31713:SF43">
    <property type="entry name" value="CALMODULIN-BINDING PROTEIN 60 G"/>
    <property type="match status" value="1"/>
</dbReference>
<dbReference type="Proteomes" id="UP000289340">
    <property type="component" value="Chromosome 3"/>
</dbReference>
<dbReference type="InterPro" id="IPR046829">
    <property type="entry name" value="Calmod_bind_C"/>
</dbReference>
<keyword evidence="3" id="KW-0805">Transcription regulation</keyword>
<dbReference type="Pfam" id="PF07887">
    <property type="entry name" value="Calmodulin_bind"/>
    <property type="match status" value="1"/>
</dbReference>
<dbReference type="GO" id="GO:0080142">
    <property type="term" value="P:regulation of salicylic acid biosynthetic process"/>
    <property type="evidence" value="ECO:0007669"/>
    <property type="project" value="TreeGrafter"/>
</dbReference>
<feature type="domain" description="Calmodulin binding protein C-terminal" evidence="11">
    <location>
        <begin position="320"/>
        <end position="377"/>
    </location>
</feature>
<dbReference type="Pfam" id="PF20452">
    <property type="entry name" value="Calmod_bind_C"/>
    <property type="match status" value="1"/>
</dbReference>
<dbReference type="Gramene" id="XM_028370695.1">
    <property type="protein sequence ID" value="XP_028226496.1"/>
    <property type="gene ID" value="LOC114407555"/>
</dbReference>
<keyword evidence="7" id="KW-0539">Nucleus</keyword>
<dbReference type="InterPro" id="IPR012416">
    <property type="entry name" value="CBP60"/>
</dbReference>
<dbReference type="GO" id="GO:0003700">
    <property type="term" value="F:DNA-binding transcription factor activity"/>
    <property type="evidence" value="ECO:0007669"/>
    <property type="project" value="TreeGrafter"/>
</dbReference>
<comment type="subcellular location">
    <subcellularLocation>
        <location evidence="1">Nucleus</location>
    </subcellularLocation>
</comment>
<feature type="domain" description="Calmodulin binding protein central" evidence="10">
    <location>
        <begin position="252"/>
        <end position="312"/>
    </location>
</feature>
<evidence type="ECO:0000256" key="4">
    <source>
        <dbReference type="ARBA" id="ARBA00023125"/>
    </source>
</evidence>
<evidence type="ECO:0000259" key="10">
    <source>
        <dbReference type="Pfam" id="PF20451"/>
    </source>
</evidence>